<evidence type="ECO:0000256" key="2">
    <source>
        <dbReference type="ARBA" id="ARBA00023315"/>
    </source>
</evidence>
<dbReference type="RefSeq" id="WP_093855235.1">
    <property type="nucleotide sequence ID" value="NZ_BJVZ01000003.1"/>
</dbReference>
<evidence type="ECO:0000256" key="1">
    <source>
        <dbReference type="ARBA" id="ARBA00022679"/>
    </source>
</evidence>
<sequence>MNIRKATKLDIPFLNKLCQLSWQNKHQWIGYPRVMDLDELLAEIKEHDNTLEDSVLIIEDSNGAVGFTGFLYEPGDEDATIIGPVLTEAKHNQNNIKQALEEVMKESTFDELFINLPTENKTTNAILQKLGWTLTHEQYEMSFDLNHINQVKLKHSIELLSDKMIKPVAQLFEKALQWKNAKDRLNHYVNEFGMDVAYIEKDGTLMGAVMWHDLKDTDFVRLEDVAVFPEGRRQGIATDLIHYVLNVSFKVGNSDVFLAVDHDNIGAQKLYKKLGFETTMLNCSYEY</sequence>
<accession>A0A1G9WF44</accession>
<dbReference type="SUPFAM" id="SSF55729">
    <property type="entry name" value="Acyl-CoA N-acyltransferases (Nat)"/>
    <property type="match status" value="1"/>
</dbReference>
<dbReference type="Proteomes" id="UP000199334">
    <property type="component" value="Unassembled WGS sequence"/>
</dbReference>
<evidence type="ECO:0000313" key="5">
    <source>
        <dbReference type="Proteomes" id="UP000199334"/>
    </source>
</evidence>
<dbReference type="Gene3D" id="3.40.630.30">
    <property type="match status" value="2"/>
</dbReference>
<dbReference type="InterPro" id="IPR016181">
    <property type="entry name" value="Acyl_CoA_acyltransferase"/>
</dbReference>
<protein>
    <submittedName>
        <fullName evidence="4">Acetyltransferase (GNAT) family protein</fullName>
    </submittedName>
</protein>
<evidence type="ECO:0000313" key="4">
    <source>
        <dbReference type="EMBL" id="SDM83109.1"/>
    </source>
</evidence>
<proteinExistence type="predicted"/>
<dbReference type="PANTHER" id="PTHR43877">
    <property type="entry name" value="AMINOALKYLPHOSPHONATE N-ACETYLTRANSFERASE-RELATED-RELATED"/>
    <property type="match status" value="1"/>
</dbReference>
<keyword evidence="5" id="KW-1185">Reference proteome</keyword>
<keyword evidence="1 4" id="KW-0808">Transferase</keyword>
<keyword evidence="2" id="KW-0012">Acyltransferase</keyword>
<dbReference type="InterPro" id="IPR050832">
    <property type="entry name" value="Bact_Acetyltransf"/>
</dbReference>
<organism evidence="4 5">
    <name type="scientific">Tenuibacillus multivorans</name>
    <dbReference type="NCBI Taxonomy" id="237069"/>
    <lineage>
        <taxon>Bacteria</taxon>
        <taxon>Bacillati</taxon>
        <taxon>Bacillota</taxon>
        <taxon>Bacilli</taxon>
        <taxon>Bacillales</taxon>
        <taxon>Bacillaceae</taxon>
        <taxon>Tenuibacillus</taxon>
    </lineage>
</organism>
<dbReference type="OrthoDB" id="2964779at2"/>
<reference evidence="4 5" key="1">
    <citation type="submission" date="2016-10" db="EMBL/GenBank/DDBJ databases">
        <authorList>
            <person name="de Groot N.N."/>
        </authorList>
    </citation>
    <scope>NUCLEOTIDE SEQUENCE [LARGE SCALE GENOMIC DNA]</scope>
    <source>
        <strain evidence="4 5">CGMCC 1.3442</strain>
    </source>
</reference>
<dbReference type="Pfam" id="PF00583">
    <property type="entry name" value="Acetyltransf_1"/>
    <property type="match status" value="1"/>
</dbReference>
<dbReference type="EMBL" id="FNIG01000001">
    <property type="protein sequence ID" value="SDM83109.1"/>
    <property type="molecule type" value="Genomic_DNA"/>
</dbReference>
<dbReference type="AlphaFoldDB" id="A0A1G9WF44"/>
<dbReference type="STRING" id="237069.SAMN05216498_0722"/>
<evidence type="ECO:0000259" key="3">
    <source>
        <dbReference type="PROSITE" id="PS51186"/>
    </source>
</evidence>
<dbReference type="CDD" id="cd04301">
    <property type="entry name" value="NAT_SF"/>
    <property type="match status" value="1"/>
</dbReference>
<name>A0A1G9WF44_9BACI</name>
<dbReference type="GO" id="GO:0016747">
    <property type="term" value="F:acyltransferase activity, transferring groups other than amino-acyl groups"/>
    <property type="evidence" value="ECO:0007669"/>
    <property type="project" value="InterPro"/>
</dbReference>
<feature type="domain" description="N-acetyltransferase" evidence="3">
    <location>
        <begin position="155"/>
        <end position="287"/>
    </location>
</feature>
<gene>
    <name evidence="4" type="ORF">SAMN05216498_0722</name>
</gene>
<dbReference type="InterPro" id="IPR000182">
    <property type="entry name" value="GNAT_dom"/>
</dbReference>
<dbReference type="PROSITE" id="PS51186">
    <property type="entry name" value="GNAT"/>
    <property type="match status" value="1"/>
</dbReference>